<evidence type="ECO:0000256" key="4">
    <source>
        <dbReference type="ARBA" id="ARBA00022576"/>
    </source>
</evidence>
<accession>A0ABZ1C7R1</accession>
<dbReference type="InterPro" id="IPR005855">
    <property type="entry name" value="GFAT"/>
</dbReference>
<dbReference type="InterPro" id="IPR035490">
    <property type="entry name" value="GlmS/FrlB_SIS"/>
</dbReference>
<organism evidence="11 12">
    <name type="scientific">Actomonas aquatica</name>
    <dbReference type="NCBI Taxonomy" id="2866162"/>
    <lineage>
        <taxon>Bacteria</taxon>
        <taxon>Pseudomonadati</taxon>
        <taxon>Verrucomicrobiota</taxon>
        <taxon>Opitutia</taxon>
        <taxon>Opitutales</taxon>
        <taxon>Opitutaceae</taxon>
        <taxon>Actomonas</taxon>
    </lineage>
</organism>
<name>A0ABZ1C7R1_9BACT</name>
<dbReference type="HAMAP" id="MF_00164">
    <property type="entry name" value="GlmS"/>
    <property type="match status" value="1"/>
</dbReference>
<keyword evidence="7" id="KW-0315">Glutamine amidotransferase</keyword>
<dbReference type="RefSeq" id="WP_221030097.1">
    <property type="nucleotide sequence ID" value="NZ_CP139781.1"/>
</dbReference>
<protein>
    <recommendedName>
        <fullName evidence="3 8">Glutamine--fructose-6-phosphate aminotransferase [isomerizing]</fullName>
        <ecNumber evidence="2 8">2.6.1.16</ecNumber>
    </recommendedName>
    <alternativeName>
        <fullName evidence="8">D-fructose-6-phosphate amidotransferase</fullName>
    </alternativeName>
    <alternativeName>
        <fullName evidence="8">GFAT</fullName>
    </alternativeName>
    <alternativeName>
        <fullName evidence="8">Glucosamine-6-phosphate synthase</fullName>
    </alternativeName>
    <alternativeName>
        <fullName evidence="8">Hexosephosphate aminotransferase</fullName>
    </alternativeName>
    <alternativeName>
        <fullName evidence="8">L-glutamine--D-fructose-6-phosphate amidotransferase</fullName>
    </alternativeName>
</protein>
<dbReference type="PROSITE" id="PS51278">
    <property type="entry name" value="GATASE_TYPE_2"/>
    <property type="match status" value="1"/>
</dbReference>
<evidence type="ECO:0000259" key="10">
    <source>
        <dbReference type="PROSITE" id="PS51464"/>
    </source>
</evidence>
<dbReference type="NCBIfam" id="TIGR01135">
    <property type="entry name" value="glmS"/>
    <property type="match status" value="1"/>
</dbReference>
<evidence type="ECO:0000313" key="12">
    <source>
        <dbReference type="Proteomes" id="UP000738431"/>
    </source>
</evidence>
<evidence type="ECO:0000256" key="5">
    <source>
        <dbReference type="ARBA" id="ARBA00022679"/>
    </source>
</evidence>
<evidence type="ECO:0000259" key="9">
    <source>
        <dbReference type="PROSITE" id="PS51278"/>
    </source>
</evidence>
<dbReference type="PANTHER" id="PTHR10937:SF0">
    <property type="entry name" value="GLUTAMINE--FRUCTOSE-6-PHOSPHATE TRANSAMINASE (ISOMERIZING)"/>
    <property type="match status" value="1"/>
</dbReference>
<dbReference type="InterPro" id="IPR001347">
    <property type="entry name" value="SIS_dom"/>
</dbReference>
<evidence type="ECO:0000256" key="8">
    <source>
        <dbReference type="HAMAP-Rule" id="MF_00164"/>
    </source>
</evidence>
<dbReference type="PANTHER" id="PTHR10937">
    <property type="entry name" value="GLUCOSAMINE--FRUCTOSE-6-PHOSPHATE AMINOTRANSFERASE, ISOMERIZING"/>
    <property type="match status" value="1"/>
</dbReference>
<dbReference type="SUPFAM" id="SSF53697">
    <property type="entry name" value="SIS domain"/>
    <property type="match status" value="1"/>
</dbReference>
<dbReference type="CDD" id="cd05009">
    <property type="entry name" value="SIS_GlmS_GlmD_2"/>
    <property type="match status" value="1"/>
</dbReference>
<dbReference type="Pfam" id="PF01380">
    <property type="entry name" value="SIS"/>
    <property type="match status" value="2"/>
</dbReference>
<keyword evidence="4 8" id="KW-0032">Aminotransferase</keyword>
<dbReference type="EMBL" id="CP139781">
    <property type="protein sequence ID" value="WRQ87746.1"/>
    <property type="molecule type" value="Genomic_DNA"/>
</dbReference>
<dbReference type="PROSITE" id="PS51464">
    <property type="entry name" value="SIS"/>
    <property type="match status" value="2"/>
</dbReference>
<dbReference type="GO" id="GO:0004360">
    <property type="term" value="F:glutamine-fructose-6-phosphate transaminase (isomerizing) activity"/>
    <property type="evidence" value="ECO:0007669"/>
    <property type="project" value="UniProtKB-EC"/>
</dbReference>
<comment type="subunit">
    <text evidence="8">Homodimer.</text>
</comment>
<feature type="domain" description="Glutamine amidotransferase type-2" evidence="9">
    <location>
        <begin position="2"/>
        <end position="226"/>
    </location>
</feature>
<dbReference type="InterPro" id="IPR047084">
    <property type="entry name" value="GFAT_N"/>
</dbReference>
<feature type="active site" description="For Fru-6P isomerization activity" evidence="8">
    <location>
        <position position="612"/>
    </location>
</feature>
<dbReference type="InterPro" id="IPR017932">
    <property type="entry name" value="GATase_2_dom"/>
</dbReference>
<dbReference type="Gene3D" id="3.60.20.10">
    <property type="entry name" value="Glutamine Phosphoribosylpyrophosphate, subunit 1, domain 1"/>
    <property type="match status" value="1"/>
</dbReference>
<dbReference type="Gene3D" id="3.40.50.10490">
    <property type="entry name" value="Glucose-6-phosphate isomerase like protein, domain 1"/>
    <property type="match status" value="2"/>
</dbReference>
<evidence type="ECO:0000313" key="11">
    <source>
        <dbReference type="EMBL" id="WRQ87746.1"/>
    </source>
</evidence>
<evidence type="ECO:0000256" key="6">
    <source>
        <dbReference type="ARBA" id="ARBA00022737"/>
    </source>
</evidence>
<dbReference type="InterPro" id="IPR046348">
    <property type="entry name" value="SIS_dom_sf"/>
</dbReference>
<proteinExistence type="inferred from homology"/>
<dbReference type="Proteomes" id="UP000738431">
    <property type="component" value="Chromosome"/>
</dbReference>
<feature type="initiator methionine" description="Removed" evidence="8">
    <location>
        <position position="1"/>
    </location>
</feature>
<dbReference type="CDD" id="cd00714">
    <property type="entry name" value="GFAT"/>
    <property type="match status" value="1"/>
</dbReference>
<comment type="catalytic activity">
    <reaction evidence="1 8">
        <text>D-fructose 6-phosphate + L-glutamine = D-glucosamine 6-phosphate + L-glutamate</text>
        <dbReference type="Rhea" id="RHEA:13237"/>
        <dbReference type="ChEBI" id="CHEBI:29985"/>
        <dbReference type="ChEBI" id="CHEBI:58359"/>
        <dbReference type="ChEBI" id="CHEBI:58725"/>
        <dbReference type="ChEBI" id="CHEBI:61527"/>
        <dbReference type="EC" id="2.6.1.16"/>
    </reaction>
</comment>
<comment type="function">
    <text evidence="8">Catalyzes the first step in hexosamine metabolism, converting fructose-6P into glucosamine-6P using glutamine as a nitrogen source.</text>
</comment>
<dbReference type="EC" id="2.6.1.16" evidence="2 8"/>
<evidence type="ECO:0000256" key="7">
    <source>
        <dbReference type="ARBA" id="ARBA00022962"/>
    </source>
</evidence>
<dbReference type="InterPro" id="IPR029055">
    <property type="entry name" value="Ntn_hydrolases_N"/>
</dbReference>
<dbReference type="CDD" id="cd05008">
    <property type="entry name" value="SIS_GlmS_GlmD_1"/>
    <property type="match status" value="1"/>
</dbReference>
<sequence>MCGIVGYVGKSKAAPIILDGLKRLEYRGYDSAGVAVLGQDGFKLAKQTGRVEGLIQKAAPSTLPGSCGIGHTRWATHGGVTNENAHPHLSSDGKIALIHNGVIENYAAIKKFLLSKGYTFASETDTEVLTNLIAYHYEKEGDPADGGSRLLESVRKTLFHVEGTYGICVLCSDCPRELVAARKGSPLILGVGQDELVVASDVAALVSRTQNVVYLKDGELVGIRDNAFEISTINDTDVSPVIDKVTWQVQDAELGDYAHFMEKEIFEQPQALENAMRGRFAEDGSTANFGGLNLSANELRATSRLMFCACGTAMFAGLVTEHLVERFARIPVECDHASEFRYRNTPLFSNTLFFVISQSGETIDTLAAMREAQRKGFKVLAINNVVGSTIAREADGGIYQHAGPEIGVASTKAFTSQLMIGAMLALYLGRIRDMSFRDGVEIVKALKAAPDLVREALQQADHIKQIAQRYAQVSDMLFLGRLELFPIAAEGALKLKEISYIHAEAYPAAEMKHGPIALINADCPSVFLVPNNELFNKVVSSMQEIKARGGPIIAITTDDADLPEGLADDVITIPACHEAVLPIVATIPLQLFSYYVAVERGCDVDKPRNLAKSVTVE</sequence>
<feature type="domain" description="SIS" evidence="10">
    <location>
        <begin position="295"/>
        <end position="434"/>
    </location>
</feature>
<comment type="subcellular location">
    <subcellularLocation>
        <location evidence="8">Cytoplasm</location>
    </subcellularLocation>
</comment>
<dbReference type="Pfam" id="PF13522">
    <property type="entry name" value="GATase_6"/>
    <property type="match status" value="1"/>
</dbReference>
<evidence type="ECO:0000256" key="1">
    <source>
        <dbReference type="ARBA" id="ARBA00001031"/>
    </source>
</evidence>
<keyword evidence="8" id="KW-0963">Cytoplasm</keyword>
<evidence type="ECO:0000256" key="3">
    <source>
        <dbReference type="ARBA" id="ARBA00016090"/>
    </source>
</evidence>
<dbReference type="NCBIfam" id="NF001484">
    <property type="entry name" value="PRK00331.1"/>
    <property type="match status" value="1"/>
</dbReference>
<keyword evidence="5 8" id="KW-0808">Transferase</keyword>
<feature type="domain" description="SIS" evidence="10">
    <location>
        <begin position="466"/>
        <end position="607"/>
    </location>
</feature>
<gene>
    <name evidence="8 11" type="primary">glmS</name>
    <name evidence="11" type="ORF">K1X11_023285</name>
</gene>
<evidence type="ECO:0000256" key="2">
    <source>
        <dbReference type="ARBA" id="ARBA00012916"/>
    </source>
</evidence>
<dbReference type="InterPro" id="IPR035466">
    <property type="entry name" value="GlmS/AgaS_SIS"/>
</dbReference>
<keyword evidence="12" id="KW-1185">Reference proteome</keyword>
<feature type="active site" description="Nucleophile; for GATase activity" evidence="8">
    <location>
        <position position="2"/>
    </location>
</feature>
<reference evidence="11 12" key="1">
    <citation type="submission" date="2023-12" db="EMBL/GenBank/DDBJ databases">
        <title>Description of an unclassified Opitutus bacterium of Verrucomicrobiota.</title>
        <authorList>
            <person name="Zhang D.-F."/>
        </authorList>
    </citation>
    <scope>NUCLEOTIDE SEQUENCE [LARGE SCALE GENOMIC DNA]</scope>
    <source>
        <strain evidence="11 12">WL0086</strain>
    </source>
</reference>
<keyword evidence="6" id="KW-0677">Repeat</keyword>
<dbReference type="SUPFAM" id="SSF56235">
    <property type="entry name" value="N-terminal nucleophile aminohydrolases (Ntn hydrolases)"/>
    <property type="match status" value="1"/>
</dbReference>